<feature type="transmembrane region" description="Helical" evidence="4">
    <location>
        <begin position="123"/>
        <end position="145"/>
    </location>
</feature>
<dbReference type="KEGG" id="cle:Clole_1615"/>
<dbReference type="HOGENOM" id="CLU_541523_0_0_9"/>
<comment type="catalytic activity">
    <reaction evidence="1">
        <text>ATP + protein L-histidine = ADP + protein N-phospho-L-histidine.</text>
        <dbReference type="EC" id="2.7.13.3"/>
    </reaction>
</comment>
<evidence type="ECO:0000256" key="1">
    <source>
        <dbReference type="ARBA" id="ARBA00000085"/>
    </source>
</evidence>
<keyword evidence="7" id="KW-1185">Reference proteome</keyword>
<evidence type="ECO:0000256" key="3">
    <source>
        <dbReference type="ARBA" id="ARBA00022553"/>
    </source>
</evidence>
<dbReference type="AlphaFoldDB" id="F2JKT7"/>
<dbReference type="SMART" id="SM00388">
    <property type="entry name" value="HisKA"/>
    <property type="match status" value="1"/>
</dbReference>
<dbReference type="Gene3D" id="1.10.287.130">
    <property type="match status" value="1"/>
</dbReference>
<feature type="transmembrane region" description="Helical" evidence="4">
    <location>
        <begin position="157"/>
        <end position="177"/>
    </location>
</feature>
<keyword evidence="4" id="KW-0472">Membrane</keyword>
<sequence length="503" mass="58963">MNETHKEMMIEWLAVALLYVVIKVCFSTSSIYFFQFVFGIIGTTLSMGAYLITNQQKNKINILKIISVTAIYKNMVIIFIFVTLLLEINVPFNAINSRIQLNLLDLWCICVCYIWLFKRIGAIGCAILISLGFCVITFSGFIFPIVGQSTSYIGGKVILEGLMILIGIFCLIIVVLYKDRYKSKSYQAFFLFLICKVINHFMMSYQYISQDTLLLPPFILLGTMEYYYILKCAYLACWKEPWREKVTNLSKAEYSLNDNAYYRDMIVNLSHELKTPINVINSATDLLRLDFGNQKEVMEDLKEMRRYCNETMRIIRNMIDIHKLRGGYIEVIYNKYNLVALVENVVEAYSKEYADANLIFNPEQEEIYNQVDKQLFQQIMMYLIYATFKTRKDKGEIYIEMKDLLEDEIQIKLSHSQVGSIEEYIIHQDEVETYNADSIMAVELFYYILKLHESHIKVRREDEAMELTLYIRKSRLKEVEEVILEENNIDDLIGTIKSHYVIE</sequence>
<keyword evidence="4" id="KW-0812">Transmembrane</keyword>
<evidence type="ECO:0000256" key="2">
    <source>
        <dbReference type="ARBA" id="ARBA00012438"/>
    </source>
</evidence>
<protein>
    <recommendedName>
        <fullName evidence="2">histidine kinase</fullName>
        <ecNumber evidence="2">2.7.13.3</ecNumber>
    </recommendedName>
</protein>
<dbReference type="Pfam" id="PF00512">
    <property type="entry name" value="HisKA"/>
    <property type="match status" value="1"/>
</dbReference>
<dbReference type="InterPro" id="IPR036097">
    <property type="entry name" value="HisK_dim/P_sf"/>
</dbReference>
<dbReference type="SUPFAM" id="SSF47384">
    <property type="entry name" value="Homodimeric domain of signal transducing histidine kinase"/>
    <property type="match status" value="1"/>
</dbReference>
<dbReference type="RefSeq" id="WP_013656638.1">
    <property type="nucleotide sequence ID" value="NC_015275.1"/>
</dbReference>
<keyword evidence="6" id="KW-0808">Transferase</keyword>
<organism evidence="6 7">
    <name type="scientific">Cellulosilyticum lentocellum (strain ATCC 49066 / DSM 5427 / NCIMB 11756 / RHM5)</name>
    <name type="common">Clostridium lentocellum</name>
    <dbReference type="NCBI Taxonomy" id="642492"/>
    <lineage>
        <taxon>Bacteria</taxon>
        <taxon>Bacillati</taxon>
        <taxon>Bacillota</taxon>
        <taxon>Clostridia</taxon>
        <taxon>Lachnospirales</taxon>
        <taxon>Cellulosilyticaceae</taxon>
        <taxon>Cellulosilyticum</taxon>
    </lineage>
</organism>
<name>F2JKT7_CELLD</name>
<dbReference type="CDD" id="cd00082">
    <property type="entry name" value="HisKA"/>
    <property type="match status" value="1"/>
</dbReference>
<accession>F2JKT7</accession>
<reference evidence="6 7" key="1">
    <citation type="journal article" date="2011" name="J. Bacteriol.">
        <title>Complete genome sequence of the cellulose-degrading bacterium Cellulosilyticum lentocellum.</title>
        <authorList>
            <consortium name="US DOE Joint Genome Institute"/>
            <person name="Miller D.A."/>
            <person name="Suen G."/>
            <person name="Bruce D."/>
            <person name="Copeland A."/>
            <person name="Cheng J.F."/>
            <person name="Detter C."/>
            <person name="Goodwin L.A."/>
            <person name="Han C.S."/>
            <person name="Hauser L.J."/>
            <person name="Land M.L."/>
            <person name="Lapidus A."/>
            <person name="Lucas S."/>
            <person name="Meincke L."/>
            <person name="Pitluck S."/>
            <person name="Tapia R."/>
            <person name="Teshima H."/>
            <person name="Woyke T."/>
            <person name="Fox B.G."/>
            <person name="Angert E.R."/>
            <person name="Currie C.R."/>
        </authorList>
    </citation>
    <scope>NUCLEOTIDE SEQUENCE [LARGE SCALE GENOMIC DNA]</scope>
    <source>
        <strain evidence="7">ATCC 49066 / DSM 5427 / NCIMB 11756 / RHM5</strain>
    </source>
</reference>
<evidence type="ECO:0000256" key="4">
    <source>
        <dbReference type="SAM" id="Phobius"/>
    </source>
</evidence>
<evidence type="ECO:0000313" key="6">
    <source>
        <dbReference type="EMBL" id="ADZ83340.1"/>
    </source>
</evidence>
<keyword evidence="6" id="KW-0418">Kinase</keyword>
<feature type="transmembrane region" description="Helical" evidence="4">
    <location>
        <begin position="32"/>
        <end position="53"/>
    </location>
</feature>
<dbReference type="GO" id="GO:0000155">
    <property type="term" value="F:phosphorelay sensor kinase activity"/>
    <property type="evidence" value="ECO:0007669"/>
    <property type="project" value="InterPro"/>
</dbReference>
<gene>
    <name evidence="6" type="ordered locus">Clole_1615</name>
</gene>
<feature type="transmembrane region" description="Helical" evidence="4">
    <location>
        <begin position="9"/>
        <end position="26"/>
    </location>
</feature>
<feature type="transmembrane region" description="Helical" evidence="4">
    <location>
        <begin position="189"/>
        <end position="208"/>
    </location>
</feature>
<feature type="domain" description="Signal transduction histidine kinase dimerisation/phosphoacceptor" evidence="5">
    <location>
        <begin position="261"/>
        <end position="327"/>
    </location>
</feature>
<dbReference type="EC" id="2.7.13.3" evidence="2"/>
<dbReference type="STRING" id="642492.Clole_1615"/>
<feature type="transmembrane region" description="Helical" evidence="4">
    <location>
        <begin position="65"/>
        <end position="86"/>
    </location>
</feature>
<keyword evidence="3" id="KW-0597">Phosphoprotein</keyword>
<proteinExistence type="predicted"/>
<evidence type="ECO:0000313" key="7">
    <source>
        <dbReference type="Proteomes" id="UP000008467"/>
    </source>
</evidence>
<dbReference type="InterPro" id="IPR003661">
    <property type="entry name" value="HisK_dim/P_dom"/>
</dbReference>
<feature type="transmembrane region" description="Helical" evidence="4">
    <location>
        <begin position="98"/>
        <end position="116"/>
    </location>
</feature>
<evidence type="ECO:0000259" key="5">
    <source>
        <dbReference type="SMART" id="SM00388"/>
    </source>
</evidence>
<dbReference type="PANTHER" id="PTHR43547">
    <property type="entry name" value="TWO-COMPONENT HISTIDINE KINASE"/>
    <property type="match status" value="1"/>
</dbReference>
<dbReference type="eggNOG" id="COG2205">
    <property type="taxonomic scope" value="Bacteria"/>
</dbReference>
<keyword evidence="4" id="KW-1133">Transmembrane helix</keyword>
<dbReference type="EMBL" id="CP002582">
    <property type="protein sequence ID" value="ADZ83340.1"/>
    <property type="molecule type" value="Genomic_DNA"/>
</dbReference>
<dbReference type="Proteomes" id="UP000008467">
    <property type="component" value="Chromosome"/>
</dbReference>
<dbReference type="PANTHER" id="PTHR43547:SF2">
    <property type="entry name" value="HYBRID SIGNAL TRANSDUCTION HISTIDINE KINASE C"/>
    <property type="match status" value="1"/>
</dbReference>